<dbReference type="SUPFAM" id="SSF56112">
    <property type="entry name" value="Protein kinase-like (PK-like)"/>
    <property type="match status" value="1"/>
</dbReference>
<reference key="1">
    <citation type="journal article" date="2007" name="Nature">
        <title>The medaka draft genome and insights into vertebrate genome evolution.</title>
        <authorList>
            <person name="Kasahara M."/>
            <person name="Naruse K."/>
            <person name="Sasaki S."/>
            <person name="Nakatani Y."/>
            <person name="Qu W."/>
            <person name="Ahsan B."/>
            <person name="Yamada T."/>
            <person name="Nagayasu Y."/>
            <person name="Doi K."/>
            <person name="Kasai Y."/>
            <person name="Jindo T."/>
            <person name="Kobayashi D."/>
            <person name="Shimada A."/>
            <person name="Toyoda A."/>
            <person name="Kuroki Y."/>
            <person name="Fujiyama A."/>
            <person name="Sasaki T."/>
            <person name="Shimizu A."/>
            <person name="Asakawa S."/>
            <person name="Shimizu N."/>
            <person name="Hashimoto S."/>
            <person name="Yang J."/>
            <person name="Lee Y."/>
            <person name="Matsushima K."/>
            <person name="Sugano S."/>
            <person name="Sakaizumi M."/>
            <person name="Narita T."/>
            <person name="Ohishi K."/>
            <person name="Haga S."/>
            <person name="Ohta F."/>
            <person name="Nomoto H."/>
            <person name="Nogata K."/>
            <person name="Morishita T."/>
            <person name="Endo T."/>
            <person name="Shin-I T."/>
            <person name="Takeda H."/>
            <person name="Morishita S."/>
            <person name="Kohara Y."/>
        </authorList>
    </citation>
    <scope>NUCLEOTIDE SEQUENCE [LARGE SCALE GENOMIC DNA]</scope>
    <source>
        <strain>Hd-rR</strain>
    </source>
</reference>
<dbReference type="InterPro" id="IPR020635">
    <property type="entry name" value="Tyr_kinase_cat_dom"/>
</dbReference>
<evidence type="ECO:0000256" key="2">
    <source>
        <dbReference type="ARBA" id="ARBA00022840"/>
    </source>
</evidence>
<dbReference type="InterPro" id="IPR050122">
    <property type="entry name" value="RTK"/>
</dbReference>
<evidence type="ECO:0000313" key="5">
    <source>
        <dbReference type="Ensembl" id="ENSORLP00015034651.1"/>
    </source>
</evidence>
<evidence type="ECO:0000256" key="3">
    <source>
        <dbReference type="ARBA" id="ARBA00023170"/>
    </source>
</evidence>
<accession>A0A3P9JQJ7</accession>
<reference evidence="5 6" key="2">
    <citation type="submission" date="2017-04" db="EMBL/GenBank/DDBJ databases">
        <title>CpG methylation of centromeres and impact of large insertions on vertebrate speciation.</title>
        <authorList>
            <person name="Ichikawa K."/>
            <person name="Yoshimura J."/>
            <person name="Morishita S."/>
        </authorList>
    </citation>
    <scope>NUCLEOTIDE SEQUENCE</scope>
    <source>
        <strain evidence="5 6">HSOK</strain>
    </source>
</reference>
<reference evidence="5" key="4">
    <citation type="submission" date="2025-09" db="UniProtKB">
        <authorList>
            <consortium name="Ensembl"/>
        </authorList>
    </citation>
    <scope>IDENTIFICATION</scope>
    <source>
        <strain evidence="5">HSOK</strain>
    </source>
</reference>
<dbReference type="Gene3D" id="1.10.510.10">
    <property type="entry name" value="Transferase(Phosphotransferase) domain 1"/>
    <property type="match status" value="1"/>
</dbReference>
<dbReference type="InterPro" id="IPR000719">
    <property type="entry name" value="Prot_kinase_dom"/>
</dbReference>
<dbReference type="InterPro" id="IPR001245">
    <property type="entry name" value="Ser-Thr/Tyr_kinase_cat_dom"/>
</dbReference>
<protein>
    <recommendedName>
        <fullName evidence="4">Protein kinase domain-containing protein</fullName>
    </recommendedName>
</protein>
<dbReference type="Pfam" id="PF07714">
    <property type="entry name" value="PK_Tyr_Ser-Thr"/>
    <property type="match status" value="1"/>
</dbReference>
<reference evidence="5" key="3">
    <citation type="submission" date="2025-08" db="UniProtKB">
        <authorList>
            <consortium name="Ensembl"/>
        </authorList>
    </citation>
    <scope>IDENTIFICATION</scope>
    <source>
        <strain evidence="5">HSOK</strain>
    </source>
</reference>
<dbReference type="GO" id="GO:0005524">
    <property type="term" value="F:ATP binding"/>
    <property type="evidence" value="ECO:0007669"/>
    <property type="project" value="UniProtKB-KW"/>
</dbReference>
<dbReference type="InterPro" id="IPR011009">
    <property type="entry name" value="Kinase-like_dom_sf"/>
</dbReference>
<evidence type="ECO:0000256" key="1">
    <source>
        <dbReference type="ARBA" id="ARBA00022741"/>
    </source>
</evidence>
<keyword evidence="2" id="KW-0067">ATP-binding</keyword>
<feature type="domain" description="Protein kinase" evidence="4">
    <location>
        <begin position="1"/>
        <end position="149"/>
    </location>
</feature>
<dbReference type="SMART" id="SM00219">
    <property type="entry name" value="TyrKc"/>
    <property type="match status" value="1"/>
</dbReference>
<dbReference type="PRINTS" id="PR00109">
    <property type="entry name" value="TYRKINASE"/>
</dbReference>
<dbReference type="Ensembl" id="ENSORLT00015028637.1">
    <property type="protein sequence ID" value="ENSORLP00015034651.1"/>
    <property type="gene ID" value="ENSORLG00015020736.1"/>
</dbReference>
<name>A0A3P9JQJ7_ORYLA</name>
<keyword evidence="3" id="KW-0675">Receptor</keyword>
<dbReference type="PROSITE" id="PS50011">
    <property type="entry name" value="PROTEIN_KINASE_DOM"/>
    <property type="match status" value="1"/>
</dbReference>
<evidence type="ECO:0000313" key="6">
    <source>
        <dbReference type="Proteomes" id="UP000265200"/>
    </source>
</evidence>
<sequence>MDLGAFPFCVHRDLAARNVLVCDNKLVKICDFSLARDLQKHQDYVQRGNTFMPLKWMSPESIFQNIYSSQSDVWSYGVLLWEIFSLGRCPYPDLQKTQEICSALKRGYRMTQPEHALPHIFELMQQCWEEDPLSRPSFSSLVISLEKIMSDGSRKSDNNCRSLCSSPEQTQLHCGLQKKKTLQSGVRMQRLSLKSSEIHLSLYLSHCTLFITLFFS</sequence>
<proteinExistence type="predicted"/>
<dbReference type="PANTHER" id="PTHR24416">
    <property type="entry name" value="TYROSINE-PROTEIN KINASE RECEPTOR"/>
    <property type="match status" value="1"/>
</dbReference>
<dbReference type="Proteomes" id="UP000265200">
    <property type="component" value="Chromosome 14"/>
</dbReference>
<keyword evidence="1" id="KW-0547">Nucleotide-binding</keyword>
<dbReference type="GO" id="GO:0004713">
    <property type="term" value="F:protein tyrosine kinase activity"/>
    <property type="evidence" value="ECO:0007669"/>
    <property type="project" value="InterPro"/>
</dbReference>
<evidence type="ECO:0000259" key="4">
    <source>
        <dbReference type="PROSITE" id="PS50011"/>
    </source>
</evidence>
<organism evidence="5 6">
    <name type="scientific">Oryzias latipes</name>
    <name type="common">Japanese rice fish</name>
    <name type="synonym">Japanese killifish</name>
    <dbReference type="NCBI Taxonomy" id="8090"/>
    <lineage>
        <taxon>Eukaryota</taxon>
        <taxon>Metazoa</taxon>
        <taxon>Chordata</taxon>
        <taxon>Craniata</taxon>
        <taxon>Vertebrata</taxon>
        <taxon>Euteleostomi</taxon>
        <taxon>Actinopterygii</taxon>
        <taxon>Neopterygii</taxon>
        <taxon>Teleostei</taxon>
        <taxon>Neoteleostei</taxon>
        <taxon>Acanthomorphata</taxon>
        <taxon>Ovalentaria</taxon>
        <taxon>Atherinomorphae</taxon>
        <taxon>Beloniformes</taxon>
        <taxon>Adrianichthyidae</taxon>
        <taxon>Oryziinae</taxon>
        <taxon>Oryzias</taxon>
    </lineage>
</organism>
<dbReference type="AlphaFoldDB" id="A0A3P9JQJ7"/>
<dbReference type="PANTHER" id="PTHR24416:SF53">
    <property type="entry name" value="PLATELET-DERIVED GROWTH FACTOR RECEPTOR BETA"/>
    <property type="match status" value="1"/>
</dbReference>